<gene>
    <name evidence="1" type="primary">orf128</name>
</gene>
<accession>A0A1B4Z170</accession>
<dbReference type="EMBL" id="AP017386">
    <property type="protein sequence ID" value="BAV53189.1"/>
    <property type="molecule type" value="Genomic_DNA"/>
</dbReference>
<protein>
    <submittedName>
        <fullName evidence="1">Uncharacterized protein</fullName>
    </submittedName>
</protein>
<evidence type="ECO:0000313" key="1">
    <source>
        <dbReference type="EMBL" id="BAV53213.1"/>
    </source>
</evidence>
<dbReference type="EMBL" id="AP017386">
    <property type="protein sequence ID" value="BAV53213.1"/>
    <property type="molecule type" value="Genomic_DNA"/>
</dbReference>
<sequence length="128" mass="14266">MSQLREHREHALFNLITSQLLPYFVYPYWPALANPKPAHNSGKRAAPGSKDNRSYFFLYINYANSGASSFVSFTPSATMSLPFLAEENYHNASGRGKVETILELGGVSQMQTNPFRREASACDPKSSD</sequence>
<reference evidence="1" key="1">
    <citation type="journal article" date="2016" name="PLoS ONE">
        <title>Whole Mitochondrial Genome Sequencing and Re-Examination of a Cytoplasmic Male Sterility-Associated Gene in Boro-Taichung-Type Cytoplasmic Male Sterile Rice.</title>
        <authorList>
            <person name="Kazama T."/>
            <person name="Toriyama K."/>
        </authorList>
    </citation>
    <scope>NUCLEOTIDE SEQUENCE</scope>
    <source>
        <strain evidence="1">BT-CMS</strain>
    </source>
</reference>
<name>A0A1B4Z170_ORYSI</name>
<proteinExistence type="predicted"/>
<geneLocation type="mitochondrion" evidence="1"/>
<dbReference type="AlphaFoldDB" id="A0A1B4Z170"/>
<keyword evidence="1" id="KW-0496">Mitochondrion</keyword>
<organism evidence="1">
    <name type="scientific">Oryza sativa subsp. indica</name>
    <name type="common">Rice</name>
    <dbReference type="NCBI Taxonomy" id="39946"/>
    <lineage>
        <taxon>Eukaryota</taxon>
        <taxon>Viridiplantae</taxon>
        <taxon>Streptophyta</taxon>
        <taxon>Embryophyta</taxon>
        <taxon>Tracheophyta</taxon>
        <taxon>Spermatophyta</taxon>
        <taxon>Magnoliopsida</taxon>
        <taxon>Liliopsida</taxon>
        <taxon>Poales</taxon>
        <taxon>Poaceae</taxon>
        <taxon>BOP clade</taxon>
        <taxon>Oryzoideae</taxon>
        <taxon>Oryzeae</taxon>
        <taxon>Oryzinae</taxon>
        <taxon>Oryza</taxon>
        <taxon>Oryza sativa</taxon>
    </lineage>
</organism>